<proteinExistence type="predicted"/>
<reference evidence="3" key="2">
    <citation type="submission" date="2019-09" db="UniProtKB">
        <authorList>
            <consortium name="WormBaseParasite"/>
        </authorList>
    </citation>
    <scope>IDENTIFICATION</scope>
</reference>
<accession>A0A3P8E4T4</accession>
<dbReference type="EMBL" id="UZAH01035578">
    <property type="protein sequence ID" value="VDP41548.1"/>
    <property type="molecule type" value="Genomic_DNA"/>
</dbReference>
<dbReference type="Proteomes" id="UP000050761">
    <property type="component" value="Unassembled WGS sequence"/>
</dbReference>
<dbReference type="AlphaFoldDB" id="A0A183GMF5"/>
<keyword evidence="2" id="KW-1185">Reference proteome</keyword>
<organism evidence="2 3">
    <name type="scientific">Heligmosomoides polygyrus</name>
    <name type="common">Parasitic roundworm</name>
    <dbReference type="NCBI Taxonomy" id="6339"/>
    <lineage>
        <taxon>Eukaryota</taxon>
        <taxon>Metazoa</taxon>
        <taxon>Ecdysozoa</taxon>
        <taxon>Nematoda</taxon>
        <taxon>Chromadorea</taxon>
        <taxon>Rhabditida</taxon>
        <taxon>Rhabditina</taxon>
        <taxon>Rhabditomorpha</taxon>
        <taxon>Strongyloidea</taxon>
        <taxon>Heligmosomidae</taxon>
        <taxon>Heligmosomoides</taxon>
    </lineage>
</organism>
<reference evidence="1 2" key="1">
    <citation type="submission" date="2018-11" db="EMBL/GenBank/DDBJ databases">
        <authorList>
            <consortium name="Pathogen Informatics"/>
        </authorList>
    </citation>
    <scope>NUCLEOTIDE SEQUENCE [LARGE SCALE GENOMIC DNA]</scope>
</reference>
<accession>A0A183GMF5</accession>
<name>A0A183GMF5_HELPZ</name>
<protein>
    <submittedName>
        <fullName evidence="3">Ribonuclease H</fullName>
    </submittedName>
</protein>
<evidence type="ECO:0000313" key="1">
    <source>
        <dbReference type="EMBL" id="VDP41548.1"/>
    </source>
</evidence>
<sequence length="109" mass="12719">MKKKQIDVLFTGVNDKESKGDVVGPVVAVDKDSVPTATIVPKKLQQLWVDAPEDRDWIRKLFMREDRYMETAEDEPRVRWSEAEFIPFSRRIGHFSRQIGHSSKLVYEL</sequence>
<evidence type="ECO:0000313" key="2">
    <source>
        <dbReference type="Proteomes" id="UP000050761"/>
    </source>
</evidence>
<dbReference type="WBParaSite" id="HPBE_0002387501-mRNA-1">
    <property type="protein sequence ID" value="HPBE_0002387501-mRNA-1"/>
    <property type="gene ID" value="HPBE_0002387501"/>
</dbReference>
<evidence type="ECO:0000313" key="3">
    <source>
        <dbReference type="WBParaSite" id="HPBE_0002387501-mRNA-1"/>
    </source>
</evidence>
<gene>
    <name evidence="1" type="ORF">HPBE_LOCUS23874</name>
</gene>